<evidence type="ECO:0000256" key="5">
    <source>
        <dbReference type="ARBA" id="ARBA00022553"/>
    </source>
</evidence>
<dbReference type="NCBIfam" id="TIGR01525">
    <property type="entry name" value="ATPase-IB_hvy"/>
    <property type="match status" value="1"/>
</dbReference>
<evidence type="ECO:0000256" key="2">
    <source>
        <dbReference type="ARBA" id="ARBA00006024"/>
    </source>
</evidence>
<dbReference type="SUPFAM" id="SSF56784">
    <property type="entry name" value="HAD-like"/>
    <property type="match status" value="1"/>
</dbReference>
<feature type="transmembrane region" description="Helical" evidence="15">
    <location>
        <begin position="186"/>
        <end position="204"/>
    </location>
</feature>
<dbReference type="PANTHER" id="PTHR43520">
    <property type="entry name" value="ATP7, ISOFORM B"/>
    <property type="match status" value="1"/>
</dbReference>
<evidence type="ECO:0000256" key="10">
    <source>
        <dbReference type="ARBA" id="ARBA00022842"/>
    </source>
</evidence>
<keyword evidence="4 15" id="KW-1003">Cell membrane</keyword>
<dbReference type="PROSITE" id="PS00154">
    <property type="entry name" value="ATPASE_E1_E2"/>
    <property type="match status" value="1"/>
</dbReference>
<dbReference type="NCBIfam" id="TIGR01512">
    <property type="entry name" value="ATPase-IB2_Cd"/>
    <property type="match status" value="1"/>
</dbReference>
<feature type="transmembrane region" description="Helical" evidence="15">
    <location>
        <begin position="210"/>
        <end position="228"/>
    </location>
</feature>
<dbReference type="GO" id="GO:0055070">
    <property type="term" value="P:copper ion homeostasis"/>
    <property type="evidence" value="ECO:0007669"/>
    <property type="project" value="TreeGrafter"/>
</dbReference>
<keyword evidence="6 15" id="KW-0812">Transmembrane</keyword>
<dbReference type="InterPro" id="IPR017969">
    <property type="entry name" value="Heavy-metal-associated_CS"/>
</dbReference>
<dbReference type="CDD" id="cd00371">
    <property type="entry name" value="HMA"/>
    <property type="match status" value="1"/>
</dbReference>
<dbReference type="EMBL" id="CP035733">
    <property type="protein sequence ID" value="QGY81545.1"/>
    <property type="molecule type" value="Genomic_DNA"/>
</dbReference>
<dbReference type="InterPro" id="IPR036412">
    <property type="entry name" value="HAD-like_sf"/>
</dbReference>
<dbReference type="InterPro" id="IPR023299">
    <property type="entry name" value="ATPase_P-typ_cyto_dom_N"/>
</dbReference>
<gene>
    <name evidence="17" type="primary">cadA</name>
    <name evidence="17" type="ORF">EUU25_13555</name>
</gene>
<keyword evidence="14 15" id="KW-0472">Membrane</keyword>
<dbReference type="InterPro" id="IPR006121">
    <property type="entry name" value="HMA_dom"/>
</dbReference>
<keyword evidence="7 15" id="KW-0479">Metal-binding</keyword>
<feature type="transmembrane region" description="Helical" evidence="15">
    <location>
        <begin position="149"/>
        <end position="166"/>
    </location>
</feature>
<dbReference type="NCBIfam" id="TIGR01511">
    <property type="entry name" value="ATPase-IB1_Cu"/>
    <property type="match status" value="1"/>
</dbReference>
<dbReference type="Gene3D" id="2.70.150.10">
    <property type="entry name" value="Calcium-transporting ATPase, cytoplasmic transduction domain A"/>
    <property type="match status" value="1"/>
</dbReference>
<dbReference type="AlphaFoldDB" id="A0A6I6L6B7"/>
<sequence>MECAARAAQKRRHLPCAGAIAVTATTPNRDPVLLPQTEFAVPGVRCAGCISKLENGLALNPGIAAARVNFTAKRVSITHLPDMTLPQLVKILGDIGFEAVPITGDVIDGTQQESRQMLQAMAVAGFAMMNIMLLSVSVWSGAQGFTRDLFHWISALIALPTVAYAGRPFFRSAWAALRKGRTNMDVPISIGVLITTALSLFETFTHGPHAYFDGVVMLLFFLLTGRWLDVVMRSRARDGVSALLKQTASGAMVLDKDGKTRWVEARALSIGMNMIVAAGERVAADGIIVKGNSSFDLSLLTGESAPQMAHEGDSIHAGTLNIDSPVTISVTATGPDTAIADIARLMEQAGQSKSLYVRVADRAARLYAPAVHTLAAVSFLGWMLAGAGWHESLLVAVAVLIITCPCALGLAVPAAQIVVAGALMRAGILVKDGSALERLAEIDRAMFDKTGTLTLGRPEPVNLDDANGEQRSILLALARASRHPLSEAIRRTLEGAGTSAASLTNIREIAGSGVYAMAGTCEVSLGRPDFDMASAGMAAQLLVAGQPPFTVHFTDQVRSAAAETITELAQLGIESAILSGDRASAVAPVARMLGLTAQTGMLPEDKLDAIARQKRAGHHVLMVGDGLNDGPALAAGHASIAPASASDVGQNAADVVFLGDALTPVATAVRAARRTQQIVRQNFGLAIGYNVIAVPLAISGHVTPLIAAAAMSGSSLIVVANALRLRAVVQ</sequence>
<dbReference type="InterPro" id="IPR027256">
    <property type="entry name" value="P-typ_ATPase_IB"/>
</dbReference>
<dbReference type="GO" id="GO:0005507">
    <property type="term" value="F:copper ion binding"/>
    <property type="evidence" value="ECO:0007669"/>
    <property type="project" value="TreeGrafter"/>
</dbReference>
<protein>
    <submittedName>
        <fullName evidence="17">Cadmium-translocating P-type ATPase</fullName>
    </submittedName>
</protein>
<evidence type="ECO:0000256" key="1">
    <source>
        <dbReference type="ARBA" id="ARBA00004651"/>
    </source>
</evidence>
<evidence type="ECO:0000259" key="16">
    <source>
        <dbReference type="PROSITE" id="PS50846"/>
    </source>
</evidence>
<dbReference type="Gene3D" id="3.40.50.1000">
    <property type="entry name" value="HAD superfamily/HAD-like"/>
    <property type="match status" value="1"/>
</dbReference>
<dbReference type="InterPro" id="IPR008250">
    <property type="entry name" value="ATPase_P-typ_transduc_dom_A_sf"/>
</dbReference>
<organism evidence="17 18">
    <name type="scientific">Sphingorhabdus lacus</name>
    <dbReference type="NCBI Taxonomy" id="392610"/>
    <lineage>
        <taxon>Bacteria</taxon>
        <taxon>Pseudomonadati</taxon>
        <taxon>Pseudomonadota</taxon>
        <taxon>Alphaproteobacteria</taxon>
        <taxon>Sphingomonadales</taxon>
        <taxon>Sphingomonadaceae</taxon>
        <taxon>Sphingorhabdus</taxon>
    </lineage>
</organism>
<dbReference type="InterPro" id="IPR036163">
    <property type="entry name" value="HMA_dom_sf"/>
</dbReference>
<feature type="transmembrane region" description="Helical" evidence="15">
    <location>
        <begin position="683"/>
        <end position="699"/>
    </location>
</feature>
<feature type="transmembrane region" description="Helical" evidence="15">
    <location>
        <begin position="366"/>
        <end position="387"/>
    </location>
</feature>
<comment type="similarity">
    <text evidence="2 15">Belongs to the cation transport ATPase (P-type) (TC 3.A.3) family. Type IB subfamily.</text>
</comment>
<evidence type="ECO:0000256" key="9">
    <source>
        <dbReference type="ARBA" id="ARBA00022840"/>
    </source>
</evidence>
<evidence type="ECO:0000256" key="11">
    <source>
        <dbReference type="ARBA" id="ARBA00022967"/>
    </source>
</evidence>
<dbReference type="InterPro" id="IPR018303">
    <property type="entry name" value="ATPase_P-typ_P_site"/>
</dbReference>
<dbReference type="Gene3D" id="3.40.1110.10">
    <property type="entry name" value="Calcium-transporting ATPase, cytoplasmic domain N"/>
    <property type="match status" value="1"/>
</dbReference>
<evidence type="ECO:0000313" key="17">
    <source>
        <dbReference type="EMBL" id="QGY81545.1"/>
    </source>
</evidence>
<keyword evidence="3" id="KW-0813">Transport</keyword>
<proteinExistence type="inferred from homology"/>
<dbReference type="SUPFAM" id="SSF81665">
    <property type="entry name" value="Calcium ATPase, transmembrane domain M"/>
    <property type="match status" value="1"/>
</dbReference>
<name>A0A6I6L6B7_9SPHN</name>
<dbReference type="SUPFAM" id="SSF55008">
    <property type="entry name" value="HMA, heavy metal-associated domain"/>
    <property type="match status" value="1"/>
</dbReference>
<dbReference type="Pfam" id="PF00702">
    <property type="entry name" value="Hydrolase"/>
    <property type="match status" value="1"/>
</dbReference>
<comment type="subcellular location">
    <subcellularLocation>
        <location evidence="1">Cell membrane</location>
        <topology evidence="1">Multi-pass membrane protein</topology>
    </subcellularLocation>
</comment>
<dbReference type="Pfam" id="PF00403">
    <property type="entry name" value="HMA"/>
    <property type="match status" value="1"/>
</dbReference>
<evidence type="ECO:0000256" key="4">
    <source>
        <dbReference type="ARBA" id="ARBA00022475"/>
    </source>
</evidence>
<dbReference type="GO" id="GO:0005886">
    <property type="term" value="C:plasma membrane"/>
    <property type="evidence" value="ECO:0007669"/>
    <property type="project" value="UniProtKB-SubCell"/>
</dbReference>
<evidence type="ECO:0000313" key="18">
    <source>
        <dbReference type="Proteomes" id="UP000428803"/>
    </source>
</evidence>
<evidence type="ECO:0000256" key="15">
    <source>
        <dbReference type="RuleBase" id="RU362081"/>
    </source>
</evidence>
<feature type="transmembrane region" description="Helical" evidence="15">
    <location>
        <begin position="705"/>
        <end position="723"/>
    </location>
</feature>
<keyword evidence="9 15" id="KW-0067">ATP-binding</keyword>
<feature type="transmembrane region" description="Helical" evidence="15">
    <location>
        <begin position="120"/>
        <end position="143"/>
    </location>
</feature>
<accession>A0A6I6L6B7</accession>
<dbReference type="InterPro" id="IPR023298">
    <property type="entry name" value="ATPase_P-typ_TM_dom_sf"/>
</dbReference>
<evidence type="ECO:0000256" key="3">
    <source>
        <dbReference type="ARBA" id="ARBA00022448"/>
    </source>
</evidence>
<dbReference type="InterPro" id="IPR023214">
    <property type="entry name" value="HAD_sf"/>
</dbReference>
<dbReference type="GO" id="GO:0005524">
    <property type="term" value="F:ATP binding"/>
    <property type="evidence" value="ECO:0007669"/>
    <property type="project" value="UniProtKB-UniRule"/>
</dbReference>
<keyword evidence="13" id="KW-0406">Ion transport</keyword>
<dbReference type="GO" id="GO:0016887">
    <property type="term" value="F:ATP hydrolysis activity"/>
    <property type="evidence" value="ECO:0007669"/>
    <property type="project" value="InterPro"/>
</dbReference>
<keyword evidence="5" id="KW-0597">Phosphoprotein</keyword>
<keyword evidence="8 15" id="KW-0547">Nucleotide-binding</keyword>
<dbReference type="Gene3D" id="3.30.70.100">
    <property type="match status" value="1"/>
</dbReference>
<dbReference type="PRINTS" id="PR00119">
    <property type="entry name" value="CATATPASE"/>
</dbReference>
<keyword evidence="10" id="KW-0460">Magnesium</keyword>
<evidence type="ECO:0000256" key="14">
    <source>
        <dbReference type="ARBA" id="ARBA00023136"/>
    </source>
</evidence>
<feature type="domain" description="HMA" evidence="16">
    <location>
        <begin position="35"/>
        <end position="100"/>
    </location>
</feature>
<dbReference type="KEGG" id="slaa:EUU25_13555"/>
<dbReference type="OrthoDB" id="9813266at2"/>
<evidence type="ECO:0000256" key="8">
    <source>
        <dbReference type="ARBA" id="ARBA00022741"/>
    </source>
</evidence>
<dbReference type="PANTHER" id="PTHR43520:SF5">
    <property type="entry name" value="CATION-TRANSPORTING P-TYPE ATPASE-RELATED"/>
    <property type="match status" value="1"/>
</dbReference>
<dbReference type="PROSITE" id="PS50846">
    <property type="entry name" value="HMA_2"/>
    <property type="match status" value="1"/>
</dbReference>
<dbReference type="Proteomes" id="UP000428803">
    <property type="component" value="Chromosome"/>
</dbReference>
<keyword evidence="12 15" id="KW-1133">Transmembrane helix</keyword>
<evidence type="ECO:0000256" key="13">
    <source>
        <dbReference type="ARBA" id="ARBA00023065"/>
    </source>
</evidence>
<dbReference type="SUPFAM" id="SSF81653">
    <property type="entry name" value="Calcium ATPase, transduction domain A"/>
    <property type="match status" value="1"/>
</dbReference>
<dbReference type="InterPro" id="IPR059000">
    <property type="entry name" value="ATPase_P-type_domA"/>
</dbReference>
<dbReference type="PROSITE" id="PS01047">
    <property type="entry name" value="HMA_1"/>
    <property type="match status" value="1"/>
</dbReference>
<evidence type="ECO:0000256" key="12">
    <source>
        <dbReference type="ARBA" id="ARBA00022989"/>
    </source>
</evidence>
<dbReference type="Pfam" id="PF00122">
    <property type="entry name" value="E1-E2_ATPase"/>
    <property type="match status" value="1"/>
</dbReference>
<keyword evidence="18" id="KW-1185">Reference proteome</keyword>
<evidence type="ECO:0000256" key="6">
    <source>
        <dbReference type="ARBA" id="ARBA00022692"/>
    </source>
</evidence>
<keyword evidence="11" id="KW-1278">Translocase</keyword>
<feature type="transmembrane region" description="Helical" evidence="15">
    <location>
        <begin position="393"/>
        <end position="423"/>
    </location>
</feature>
<dbReference type="GO" id="GO:0043682">
    <property type="term" value="F:P-type divalent copper transporter activity"/>
    <property type="evidence" value="ECO:0007669"/>
    <property type="project" value="TreeGrafter"/>
</dbReference>
<dbReference type="NCBIfam" id="TIGR01494">
    <property type="entry name" value="ATPase_P-type"/>
    <property type="match status" value="2"/>
</dbReference>
<evidence type="ECO:0000256" key="7">
    <source>
        <dbReference type="ARBA" id="ARBA00022723"/>
    </source>
</evidence>
<dbReference type="InterPro" id="IPR001757">
    <property type="entry name" value="P_typ_ATPase"/>
</dbReference>
<reference evidence="18" key="1">
    <citation type="submission" date="2019-01" db="EMBL/GenBank/DDBJ databases">
        <title>Sphingorhabdus lacus sp.nov., isolated from an oligotrophic freshwater lake.</title>
        <authorList>
            <person name="Park M."/>
        </authorList>
    </citation>
    <scope>NUCLEOTIDE SEQUENCE [LARGE SCALE GENOMIC DNA]</scope>
    <source>
        <strain evidence="18">IMCC1753</strain>
    </source>
</reference>
<dbReference type="PRINTS" id="PR00943">
    <property type="entry name" value="CUATPASE"/>
</dbReference>